<keyword evidence="4" id="KW-1185">Reference proteome</keyword>
<evidence type="ECO:0000256" key="1">
    <source>
        <dbReference type="SAM" id="MobiDB-lite"/>
    </source>
</evidence>
<sequence length="263" mass="29229">MVKVKVCQQQGRQKQLSMSIETQREQQLTWRHSVSRITIDTVATWKPGRLTGKRGSIGRDHRAKGGYRRSNEPDRHNQRRNGRHSRSPEAPRNRKSAESEGEDERRAAEERRRKRKTAFDDAPAAAASAAPQQTAAQIVMGMMGAGGMPLPAGMLNAEQKKKLLWGKKAVEVEAAPVTEAFGANRWDTAEFSNDSEKEKFIKLMGVKKVPTVPTAAMAQAQPASPTEREALTREKQDRLLHNVEAQFMAGLRRADGRTVGLGL</sequence>
<protein>
    <recommendedName>
        <fullName evidence="2">Small acidic protein-like domain-containing protein</fullName>
    </recommendedName>
</protein>
<dbReference type="Pfam" id="PF15477">
    <property type="entry name" value="SMAP"/>
    <property type="match status" value="1"/>
</dbReference>
<accession>A0ABR2YWN5</accession>
<name>A0ABR2YWN5_9CHLO</name>
<feature type="compositionally biased region" description="Low complexity" evidence="1">
    <location>
        <begin position="120"/>
        <end position="132"/>
    </location>
</feature>
<organism evidence="3 4">
    <name type="scientific">Coccomyxa subellipsoidea</name>
    <dbReference type="NCBI Taxonomy" id="248742"/>
    <lineage>
        <taxon>Eukaryota</taxon>
        <taxon>Viridiplantae</taxon>
        <taxon>Chlorophyta</taxon>
        <taxon>core chlorophytes</taxon>
        <taxon>Trebouxiophyceae</taxon>
        <taxon>Trebouxiophyceae incertae sedis</taxon>
        <taxon>Coccomyxaceae</taxon>
        <taxon>Coccomyxa</taxon>
    </lineage>
</organism>
<feature type="region of interest" description="Disordered" evidence="1">
    <location>
        <begin position="47"/>
        <end position="132"/>
    </location>
</feature>
<dbReference type="PANTHER" id="PTHR22426:SF2">
    <property type="entry name" value="ARGININE_SERINE-RICH COILED-COIL PROTEIN 2"/>
    <property type="match status" value="1"/>
</dbReference>
<evidence type="ECO:0000313" key="4">
    <source>
        <dbReference type="Proteomes" id="UP001491310"/>
    </source>
</evidence>
<feature type="region of interest" description="Disordered" evidence="1">
    <location>
        <begin position="1"/>
        <end position="20"/>
    </location>
</feature>
<evidence type="ECO:0000259" key="2">
    <source>
        <dbReference type="Pfam" id="PF15477"/>
    </source>
</evidence>
<comment type="caution">
    <text evidence="3">The sequence shown here is derived from an EMBL/GenBank/DDBJ whole genome shotgun (WGS) entry which is preliminary data.</text>
</comment>
<proteinExistence type="predicted"/>
<evidence type="ECO:0000313" key="3">
    <source>
        <dbReference type="EMBL" id="KAK9915739.1"/>
    </source>
</evidence>
<feature type="compositionally biased region" description="Polar residues" evidence="1">
    <location>
        <begin position="7"/>
        <end position="20"/>
    </location>
</feature>
<feature type="compositionally biased region" description="Basic and acidic residues" evidence="1">
    <location>
        <begin position="86"/>
        <end position="111"/>
    </location>
</feature>
<dbReference type="EMBL" id="JALJOT010000004">
    <property type="protein sequence ID" value="KAK9915739.1"/>
    <property type="molecule type" value="Genomic_DNA"/>
</dbReference>
<dbReference type="PANTHER" id="PTHR22426">
    <property type="entry name" value="ARGININE_SERINE-RICH COILED-COIL PROTEIN 2"/>
    <property type="match status" value="1"/>
</dbReference>
<feature type="domain" description="Small acidic protein-like" evidence="2">
    <location>
        <begin position="186"/>
        <end position="262"/>
    </location>
</feature>
<dbReference type="InterPro" id="IPR028124">
    <property type="entry name" value="SMAP_dom"/>
</dbReference>
<dbReference type="Proteomes" id="UP001491310">
    <property type="component" value="Unassembled WGS sequence"/>
</dbReference>
<gene>
    <name evidence="3" type="ORF">WJX75_003451</name>
</gene>
<reference evidence="3 4" key="1">
    <citation type="journal article" date="2024" name="Nat. Commun.">
        <title>Phylogenomics reveals the evolutionary origins of lichenization in chlorophyte algae.</title>
        <authorList>
            <person name="Puginier C."/>
            <person name="Libourel C."/>
            <person name="Otte J."/>
            <person name="Skaloud P."/>
            <person name="Haon M."/>
            <person name="Grisel S."/>
            <person name="Petersen M."/>
            <person name="Berrin J.G."/>
            <person name="Delaux P.M."/>
            <person name="Dal Grande F."/>
            <person name="Keller J."/>
        </authorList>
    </citation>
    <scope>NUCLEOTIDE SEQUENCE [LARGE SCALE GENOMIC DNA]</scope>
    <source>
        <strain evidence="3 4">SAG 216-7</strain>
    </source>
</reference>